<dbReference type="EMBL" id="VNJK01000001">
    <property type="protein sequence ID" value="TVX92094.1"/>
    <property type="molecule type" value="Genomic_DNA"/>
</dbReference>
<sequence>MPRYLVVGNGKMLVNLDQHAYIRDIYYPYVGQLNHVGGHKCRLGVWVDHQFSWLDDPEWSISIGYRDESLVTKVEAHHPALQLSLTIEDAVHQRDPIFLRKVRIKNHTSIEREVRLFFHQDLVINETEVGDTAAYYPDQRTVFHYKKDHYFMFNACAESAAKQNSQNDRNFEHATGREPPPALDSIYEFTTGIKRFHQAEGTWRDAEDGKLMGNAIAQGSVDSTISSRSFISPNSSSNHFYWFAAGAHLDDVKKLNQYVRESGPGRLIDRVNTYWRRWVNKNNPDFANLDESLIQSYKQSLLIVRTQTDAEGAIIAANDTDIMQFNRDHYSYMWPRDGALVAKAMSSAGYHGMIEPFFRFCTRALSSEGYLYHKYNPDGTVGSSWHPYVHDGRSQLPIQEDETALVLHALWHDYSVHGDIERPQSLYQSLIRQAAGFLLRYTEAQLNLPQPSYDLWEERYGIFTFTASAVYGGLTAASQFAQLFGDDERAERYFEGAERIKNGILTHLWNEEEQCFARGLYRKDGRWVQDMTPESSIFGIYEFGVLPPEDSKVRSTMSKLRNRLTIRTSVGGIARYRQDYYFQRCSDMNIAPGNPWIICTLWFAAYEIAIAENLAELQQPLETLRWTVRHALPSGMLPEQLDPFSGAPLSVAPLTWSHATYVDTVLKYVKRYKELDSTPPM</sequence>
<dbReference type="AlphaFoldDB" id="A0A559IWT2"/>
<dbReference type="InterPro" id="IPR008928">
    <property type="entry name" value="6-hairpin_glycosidase_sf"/>
</dbReference>
<dbReference type="PANTHER" id="PTHR31616">
    <property type="entry name" value="TREHALASE"/>
    <property type="match status" value="1"/>
</dbReference>
<evidence type="ECO:0000313" key="3">
    <source>
        <dbReference type="Proteomes" id="UP000318102"/>
    </source>
</evidence>
<dbReference type="GO" id="GO:0004553">
    <property type="term" value="F:hydrolase activity, hydrolyzing O-glycosyl compounds"/>
    <property type="evidence" value="ECO:0007669"/>
    <property type="project" value="TreeGrafter"/>
</dbReference>
<dbReference type="Pfam" id="PF00723">
    <property type="entry name" value="Glyco_hydro_15"/>
    <property type="match status" value="1"/>
</dbReference>
<dbReference type="InterPro" id="IPR011613">
    <property type="entry name" value="GH15-like"/>
</dbReference>
<protein>
    <submittedName>
        <fullName evidence="2">Glycoside hydrolase family 15 protein</fullName>
    </submittedName>
</protein>
<keyword evidence="3" id="KW-1185">Reference proteome</keyword>
<dbReference type="PANTHER" id="PTHR31616:SF13">
    <property type="entry name" value="GLUCAN 1,4-ALPHA-GLUCOSIDASE"/>
    <property type="match status" value="1"/>
</dbReference>
<evidence type="ECO:0000313" key="2">
    <source>
        <dbReference type="EMBL" id="TVX92094.1"/>
    </source>
</evidence>
<feature type="domain" description="GH15-like" evidence="1">
    <location>
        <begin position="303"/>
        <end position="609"/>
    </location>
</feature>
<keyword evidence="2" id="KW-0378">Hydrolase</keyword>
<dbReference type="OrthoDB" id="3902805at2"/>
<dbReference type="InterPro" id="IPR012341">
    <property type="entry name" value="6hp_glycosidase-like_sf"/>
</dbReference>
<gene>
    <name evidence="2" type="ORF">FPZ44_02890</name>
</gene>
<dbReference type="SUPFAM" id="SSF48208">
    <property type="entry name" value="Six-hairpin glycosidases"/>
    <property type="match status" value="1"/>
</dbReference>
<dbReference type="Gene3D" id="1.50.10.10">
    <property type="match status" value="1"/>
</dbReference>
<reference evidence="2 3" key="1">
    <citation type="submission" date="2019-07" db="EMBL/GenBank/DDBJ databases">
        <authorList>
            <person name="Kim J."/>
        </authorList>
    </citation>
    <scope>NUCLEOTIDE SEQUENCE [LARGE SCALE GENOMIC DNA]</scope>
    <source>
        <strain evidence="2 3">N4</strain>
    </source>
</reference>
<proteinExistence type="predicted"/>
<name>A0A559IWT2_9BACL</name>
<organism evidence="2 3">
    <name type="scientific">Paenibacillus agilis</name>
    <dbReference type="NCBI Taxonomy" id="3020863"/>
    <lineage>
        <taxon>Bacteria</taxon>
        <taxon>Bacillati</taxon>
        <taxon>Bacillota</taxon>
        <taxon>Bacilli</taxon>
        <taxon>Bacillales</taxon>
        <taxon>Paenibacillaceae</taxon>
        <taxon>Paenibacillus</taxon>
    </lineage>
</organism>
<evidence type="ECO:0000259" key="1">
    <source>
        <dbReference type="Pfam" id="PF00723"/>
    </source>
</evidence>
<accession>A0A559IWT2</accession>
<comment type="caution">
    <text evidence="2">The sequence shown here is derived from an EMBL/GenBank/DDBJ whole genome shotgun (WGS) entry which is preliminary data.</text>
</comment>
<dbReference type="Proteomes" id="UP000318102">
    <property type="component" value="Unassembled WGS sequence"/>
</dbReference>
<dbReference type="RefSeq" id="WP_144987221.1">
    <property type="nucleotide sequence ID" value="NZ_VNJK01000001.1"/>
</dbReference>
<dbReference type="GO" id="GO:0005975">
    <property type="term" value="P:carbohydrate metabolic process"/>
    <property type="evidence" value="ECO:0007669"/>
    <property type="project" value="InterPro"/>
</dbReference>